<evidence type="ECO:0000256" key="1">
    <source>
        <dbReference type="ARBA" id="ARBA00023242"/>
    </source>
</evidence>
<proteinExistence type="predicted"/>
<dbReference type="PROSITE" id="PS50048">
    <property type="entry name" value="ZN2_CY6_FUNGAL_2"/>
    <property type="match status" value="1"/>
</dbReference>
<dbReference type="CDD" id="cd00067">
    <property type="entry name" value="GAL4"/>
    <property type="match status" value="1"/>
</dbReference>
<feature type="region of interest" description="Disordered" evidence="2">
    <location>
        <begin position="51"/>
        <end position="103"/>
    </location>
</feature>
<evidence type="ECO:0000256" key="2">
    <source>
        <dbReference type="SAM" id="MobiDB-lite"/>
    </source>
</evidence>
<dbReference type="SMART" id="SM00066">
    <property type="entry name" value="GAL4"/>
    <property type="match status" value="1"/>
</dbReference>
<comment type="caution">
    <text evidence="4">The sequence shown here is derived from an EMBL/GenBank/DDBJ whole genome shotgun (WGS) entry which is preliminary data.</text>
</comment>
<dbReference type="InterPro" id="IPR036864">
    <property type="entry name" value="Zn2-C6_fun-type_DNA-bd_sf"/>
</dbReference>
<feature type="domain" description="Zn(2)-C6 fungal-type" evidence="3">
    <location>
        <begin position="13"/>
        <end position="42"/>
    </location>
</feature>
<dbReference type="InterPro" id="IPR001138">
    <property type="entry name" value="Zn2Cys6_DnaBD"/>
</dbReference>
<reference evidence="4" key="1">
    <citation type="journal article" date="2021" name="Nat. Commun.">
        <title>Genetic determinants of endophytism in the Arabidopsis root mycobiome.</title>
        <authorList>
            <person name="Mesny F."/>
            <person name="Miyauchi S."/>
            <person name="Thiergart T."/>
            <person name="Pickel B."/>
            <person name="Atanasova L."/>
            <person name="Karlsson M."/>
            <person name="Huettel B."/>
            <person name="Barry K.W."/>
            <person name="Haridas S."/>
            <person name="Chen C."/>
            <person name="Bauer D."/>
            <person name="Andreopoulos W."/>
            <person name="Pangilinan J."/>
            <person name="LaButti K."/>
            <person name="Riley R."/>
            <person name="Lipzen A."/>
            <person name="Clum A."/>
            <person name="Drula E."/>
            <person name="Henrissat B."/>
            <person name="Kohler A."/>
            <person name="Grigoriev I.V."/>
            <person name="Martin F.M."/>
            <person name="Hacquard S."/>
        </authorList>
    </citation>
    <scope>NUCLEOTIDE SEQUENCE</scope>
    <source>
        <strain evidence="4">MPI-CAGE-AT-0016</strain>
    </source>
</reference>
<accession>A0A8K0X0M1</accession>
<organism evidence="4 5">
    <name type="scientific">Plectosphaerella cucumerina</name>
    <dbReference type="NCBI Taxonomy" id="40658"/>
    <lineage>
        <taxon>Eukaryota</taxon>
        <taxon>Fungi</taxon>
        <taxon>Dikarya</taxon>
        <taxon>Ascomycota</taxon>
        <taxon>Pezizomycotina</taxon>
        <taxon>Sordariomycetes</taxon>
        <taxon>Hypocreomycetidae</taxon>
        <taxon>Glomerellales</taxon>
        <taxon>Plectosphaerellaceae</taxon>
        <taxon>Plectosphaerella</taxon>
    </lineage>
</organism>
<sequence>MNGFGTSQSLLTACDLCHIRKVRCDRQDPCDRCTGTASRCVRTRQIYQTRRKRRAWLSKASENEVQNSCSSASAPDESIQVRPSLSKGDNGPRHQVEDSGREK</sequence>
<dbReference type="GO" id="GO:0000981">
    <property type="term" value="F:DNA-binding transcription factor activity, RNA polymerase II-specific"/>
    <property type="evidence" value="ECO:0007669"/>
    <property type="project" value="InterPro"/>
</dbReference>
<feature type="compositionally biased region" description="Polar residues" evidence="2">
    <location>
        <begin position="63"/>
        <end position="73"/>
    </location>
</feature>
<dbReference type="GO" id="GO:0008270">
    <property type="term" value="F:zinc ion binding"/>
    <property type="evidence" value="ECO:0007669"/>
    <property type="project" value="InterPro"/>
</dbReference>
<dbReference type="Proteomes" id="UP000813385">
    <property type="component" value="Unassembled WGS sequence"/>
</dbReference>
<dbReference type="SUPFAM" id="SSF57701">
    <property type="entry name" value="Zn2/Cys6 DNA-binding domain"/>
    <property type="match status" value="1"/>
</dbReference>
<name>A0A8K0X0M1_9PEZI</name>
<evidence type="ECO:0000313" key="5">
    <source>
        <dbReference type="Proteomes" id="UP000813385"/>
    </source>
</evidence>
<dbReference type="Pfam" id="PF00172">
    <property type="entry name" value="Zn_clus"/>
    <property type="match status" value="1"/>
</dbReference>
<gene>
    <name evidence="4" type="ORF">B0T11DRAFT_321595</name>
</gene>
<dbReference type="OrthoDB" id="2123952at2759"/>
<dbReference type="PROSITE" id="PS00463">
    <property type="entry name" value="ZN2_CY6_FUNGAL_1"/>
    <property type="match status" value="1"/>
</dbReference>
<keyword evidence="5" id="KW-1185">Reference proteome</keyword>
<dbReference type="Gene3D" id="4.10.240.10">
    <property type="entry name" value="Zn(2)-C6 fungal-type DNA-binding domain"/>
    <property type="match status" value="1"/>
</dbReference>
<keyword evidence="1" id="KW-0539">Nucleus</keyword>
<evidence type="ECO:0000259" key="3">
    <source>
        <dbReference type="PROSITE" id="PS50048"/>
    </source>
</evidence>
<feature type="compositionally biased region" description="Basic and acidic residues" evidence="2">
    <location>
        <begin position="90"/>
        <end position="103"/>
    </location>
</feature>
<dbReference type="EMBL" id="JAGPXD010000006">
    <property type="protein sequence ID" value="KAH7349746.1"/>
    <property type="molecule type" value="Genomic_DNA"/>
</dbReference>
<dbReference type="AlphaFoldDB" id="A0A8K0X0M1"/>
<evidence type="ECO:0000313" key="4">
    <source>
        <dbReference type="EMBL" id="KAH7349746.1"/>
    </source>
</evidence>
<protein>
    <recommendedName>
        <fullName evidence="3">Zn(2)-C6 fungal-type domain-containing protein</fullName>
    </recommendedName>
</protein>
<feature type="non-terminal residue" evidence="4">
    <location>
        <position position="103"/>
    </location>
</feature>